<dbReference type="InterPro" id="IPR021812">
    <property type="entry name" value="DUF3391"/>
</dbReference>
<gene>
    <name evidence="2" type="ORF">Q8A57_09725</name>
</gene>
<dbReference type="PROSITE" id="PS51832">
    <property type="entry name" value="HD_GYP"/>
    <property type="match status" value="1"/>
</dbReference>
<dbReference type="SUPFAM" id="SSF109604">
    <property type="entry name" value="HD-domain/PDEase-like"/>
    <property type="match status" value="1"/>
</dbReference>
<dbReference type="SMART" id="SM00471">
    <property type="entry name" value="HDc"/>
    <property type="match status" value="1"/>
</dbReference>
<sequence>MDNKFLDKSAYIRIPASEVKLGMFVAELDRPWLGTPFLTQGFTISSLSEIKKIRELCNHVYVEKEGRLWAGKKDPFAKTNLNANAFTTKQNQTGIFSQAQNQKPSLAVTINERPLHVLTSTFYEELPQARRVYLAARNSVAQLLAQARSENQVDMVLAKKVVGSMIRSVLRHPDPMLWLTNAKDKEAYLLNHCLHVSILAVNFGRLLRLNTKDILRLGLHGLFADMGMMRLPLELLSKVEPLTPEEQELMNTHPSLGRKLLMNSEDGSRFASDAVINHHERLDSKGYPRGLNAKTLPQFSRIISIIDAYDAMTSPRVYAEEKTPLQALQQVYRNRGKQFDEDFALEFIHAIGPYPPGTLVELKNGCVAVVLTSSPKQRQLPVISLILDTDKQALTRGQVIDLSALDKAGEVSDYLIQRVLRHGDFDIDILKLPLDSLVTPPIADEGEGNTVDP</sequence>
<dbReference type="Gene3D" id="1.10.3210.10">
    <property type="entry name" value="Hypothetical protein af1432"/>
    <property type="match status" value="1"/>
</dbReference>
<dbReference type="GO" id="GO:0008081">
    <property type="term" value="F:phosphoric diester hydrolase activity"/>
    <property type="evidence" value="ECO:0007669"/>
    <property type="project" value="UniProtKB-ARBA"/>
</dbReference>
<keyword evidence="3" id="KW-1185">Reference proteome</keyword>
<dbReference type="InterPro" id="IPR003607">
    <property type="entry name" value="HD/PDEase_dom"/>
</dbReference>
<dbReference type="PANTHER" id="PTHR43155:SF2">
    <property type="entry name" value="CYCLIC DI-GMP PHOSPHODIESTERASE PA4108"/>
    <property type="match status" value="1"/>
</dbReference>
<feature type="domain" description="HD-GYP" evidence="1">
    <location>
        <begin position="163"/>
        <end position="363"/>
    </location>
</feature>
<protein>
    <submittedName>
        <fullName evidence="2">DUF3391 domain-containing protein</fullName>
    </submittedName>
</protein>
<proteinExistence type="predicted"/>
<dbReference type="AlphaFoldDB" id="A0AAW8B6S2"/>
<name>A0AAW8B6S2_9GAMM</name>
<evidence type="ECO:0000313" key="3">
    <source>
        <dbReference type="Proteomes" id="UP001178354"/>
    </source>
</evidence>
<accession>A0AAW8B6S2</accession>
<organism evidence="2 3">
    <name type="scientific">Porticoccus litoralis</name>
    <dbReference type="NCBI Taxonomy" id="434086"/>
    <lineage>
        <taxon>Bacteria</taxon>
        <taxon>Pseudomonadati</taxon>
        <taxon>Pseudomonadota</taxon>
        <taxon>Gammaproteobacteria</taxon>
        <taxon>Cellvibrionales</taxon>
        <taxon>Porticoccaceae</taxon>
        <taxon>Porticoccus</taxon>
    </lineage>
</organism>
<comment type="caution">
    <text evidence="2">The sequence shown here is derived from an EMBL/GenBank/DDBJ whole genome shotgun (WGS) entry which is preliminary data.</text>
</comment>
<evidence type="ECO:0000259" key="1">
    <source>
        <dbReference type="PROSITE" id="PS51832"/>
    </source>
</evidence>
<reference evidence="2" key="2">
    <citation type="submission" date="2023-08" db="EMBL/GenBank/DDBJ databases">
        <authorList>
            <person name="Luo J."/>
        </authorList>
    </citation>
    <scope>NUCLEOTIDE SEQUENCE</scope>
    <source>
        <strain evidence="2">DSM 25064</strain>
    </source>
</reference>
<dbReference type="CDD" id="cd00077">
    <property type="entry name" value="HDc"/>
    <property type="match status" value="1"/>
</dbReference>
<dbReference type="EMBL" id="JAUUUU010000005">
    <property type="protein sequence ID" value="MDP1521247.1"/>
    <property type="molecule type" value="Genomic_DNA"/>
</dbReference>
<evidence type="ECO:0000313" key="2">
    <source>
        <dbReference type="EMBL" id="MDP1521247.1"/>
    </source>
</evidence>
<dbReference type="Pfam" id="PF11871">
    <property type="entry name" value="DUF3391"/>
    <property type="match status" value="1"/>
</dbReference>
<reference evidence="2" key="1">
    <citation type="journal article" date="2010" name="Int. J. Syst. Evol. Microbiol.">
        <title>Porticoccus litoralis gen. nov., sp. nov., a gammaproteobacterium isolated from the Yellow Sea.</title>
        <authorList>
            <person name="Oh H.M."/>
            <person name="Kim H."/>
            <person name="Kim K.M."/>
            <person name="Min G.S."/>
            <person name="Cho J.C."/>
        </authorList>
    </citation>
    <scope>NUCLEOTIDE SEQUENCE</scope>
    <source>
        <strain evidence="2">DSM 25064</strain>
    </source>
</reference>
<dbReference type="Pfam" id="PF13487">
    <property type="entry name" value="HD_5"/>
    <property type="match status" value="1"/>
</dbReference>
<dbReference type="PANTHER" id="PTHR43155">
    <property type="entry name" value="CYCLIC DI-GMP PHOSPHODIESTERASE PA4108-RELATED"/>
    <property type="match status" value="1"/>
</dbReference>
<dbReference type="InterPro" id="IPR037522">
    <property type="entry name" value="HD_GYP_dom"/>
</dbReference>
<dbReference type="RefSeq" id="WP_305170909.1">
    <property type="nucleotide sequence ID" value="NZ_JAUUUU010000005.1"/>
</dbReference>
<dbReference type="Proteomes" id="UP001178354">
    <property type="component" value="Unassembled WGS sequence"/>
</dbReference>